<organism evidence="1 2">
    <name type="scientific">Christensenella minuta</name>
    <dbReference type="NCBI Taxonomy" id="626937"/>
    <lineage>
        <taxon>Bacteria</taxon>
        <taxon>Bacillati</taxon>
        <taxon>Bacillota</taxon>
        <taxon>Clostridia</taxon>
        <taxon>Christensenellales</taxon>
        <taxon>Christensenellaceae</taxon>
        <taxon>Christensenella</taxon>
    </lineage>
</organism>
<reference evidence="1 2" key="1">
    <citation type="submission" date="2016-02" db="EMBL/GenBank/DDBJ databases">
        <authorList>
            <person name="Wen L."/>
            <person name="He K."/>
            <person name="Yang H."/>
        </authorList>
    </citation>
    <scope>NUCLEOTIDE SEQUENCE [LARGE SCALE GENOMIC DNA]</scope>
    <source>
        <strain evidence="1 2">DSM 22607</strain>
    </source>
</reference>
<gene>
    <name evidence="1" type="ORF">HMPREF3293_01279</name>
</gene>
<dbReference type="EMBL" id="LSZW01000055">
    <property type="protein sequence ID" value="KXK65786.1"/>
    <property type="molecule type" value="Genomic_DNA"/>
</dbReference>
<evidence type="ECO:0000313" key="2">
    <source>
        <dbReference type="Proteomes" id="UP000070366"/>
    </source>
</evidence>
<keyword evidence="2" id="KW-1185">Reference proteome</keyword>
<dbReference type="STRING" id="626937.HMPREF3293_01279"/>
<name>A0A136Q5F9_9FIRM</name>
<proteinExistence type="predicted"/>
<protein>
    <submittedName>
        <fullName evidence="1">Uncharacterized protein</fullName>
    </submittedName>
</protein>
<dbReference type="Proteomes" id="UP000070366">
    <property type="component" value="Unassembled WGS sequence"/>
</dbReference>
<evidence type="ECO:0000313" key="1">
    <source>
        <dbReference type="EMBL" id="KXK65786.1"/>
    </source>
</evidence>
<dbReference type="AlphaFoldDB" id="A0A136Q5F9"/>
<comment type="caution">
    <text evidence="1">The sequence shown here is derived from an EMBL/GenBank/DDBJ whole genome shotgun (WGS) entry which is preliminary data.</text>
</comment>
<accession>A0A136Q5F9</accession>
<sequence>MRSRRLLAGAAIESIREALRAPENKMNCTYILQKFYAIPSFHFTKFV</sequence>